<dbReference type="RefSeq" id="WP_191798151.1">
    <property type="nucleotide sequence ID" value="NZ_JACSQL010000001.1"/>
</dbReference>
<name>A0ABR8SUC4_9BACL</name>
<dbReference type="Proteomes" id="UP000608071">
    <property type="component" value="Unassembled WGS sequence"/>
</dbReference>
<organism evidence="1 2">
    <name type="scientific">Paenibacillus gallinarum</name>
    <dbReference type="NCBI Taxonomy" id="2762232"/>
    <lineage>
        <taxon>Bacteria</taxon>
        <taxon>Bacillati</taxon>
        <taxon>Bacillota</taxon>
        <taxon>Bacilli</taxon>
        <taxon>Bacillales</taxon>
        <taxon>Paenibacillaceae</taxon>
        <taxon>Paenibacillus</taxon>
    </lineage>
</organism>
<comment type="caution">
    <text evidence="1">The sequence shown here is derived from an EMBL/GenBank/DDBJ whole genome shotgun (WGS) entry which is preliminary data.</text>
</comment>
<evidence type="ECO:0000313" key="2">
    <source>
        <dbReference type="Proteomes" id="UP000608071"/>
    </source>
</evidence>
<sequence>MSYHIRLRPDLRTANGEVQDIMIEDRYAGTLILVFREGHRLAGSVQLDSQSVPPDAKEEILTYVKQYLLQFRDAVDAEHFNILLTWGEVESVLGDEDDYEEDSLPSSSESIIPEPSPLFLYEDESGEMQIELISAGRFVSQFELQNGNGQTIAHAILKQYGTDIQGEVDWLKEPLEEELESAEELLVAEVDDGEIDTITIEMRYKDNMITILELVRQDHVSYTASDEADGPDWDEDGVELQSILDHDEEEAEESCYVRLVRHDHEIVSYDLFLQEHGGLPVASATLDISEVAVSGYIDFYIELSEEQRHDLVLVLSKEVEKETDIKQLHITMLYRNVVIDEMLLSSDED</sequence>
<accession>A0ABR8SUC4</accession>
<reference evidence="1 2" key="1">
    <citation type="submission" date="2020-08" db="EMBL/GenBank/DDBJ databases">
        <title>A Genomic Blueprint of the Chicken Gut Microbiome.</title>
        <authorList>
            <person name="Gilroy R."/>
            <person name="Ravi A."/>
            <person name="Getino M."/>
            <person name="Pursley I."/>
            <person name="Horton D.L."/>
            <person name="Alikhan N.-F."/>
            <person name="Baker D."/>
            <person name="Gharbi K."/>
            <person name="Hall N."/>
            <person name="Watson M."/>
            <person name="Adriaenssens E.M."/>
            <person name="Foster-Nyarko E."/>
            <person name="Jarju S."/>
            <person name="Secka A."/>
            <person name="Antonio M."/>
            <person name="Oren A."/>
            <person name="Chaudhuri R."/>
            <person name="La Ragione R.M."/>
            <person name="Hildebrand F."/>
            <person name="Pallen M.J."/>
        </authorList>
    </citation>
    <scope>NUCLEOTIDE SEQUENCE [LARGE SCALE GENOMIC DNA]</scope>
    <source>
        <strain evidence="1 2">Sa2BVA9</strain>
    </source>
</reference>
<dbReference type="EMBL" id="JACSQL010000001">
    <property type="protein sequence ID" value="MBD7967088.1"/>
    <property type="molecule type" value="Genomic_DNA"/>
</dbReference>
<keyword evidence="2" id="KW-1185">Reference proteome</keyword>
<protein>
    <submittedName>
        <fullName evidence="1">Uncharacterized protein</fullName>
    </submittedName>
</protein>
<proteinExistence type="predicted"/>
<gene>
    <name evidence="1" type="ORF">H9647_03350</name>
</gene>
<evidence type="ECO:0000313" key="1">
    <source>
        <dbReference type="EMBL" id="MBD7967088.1"/>
    </source>
</evidence>